<sequence>MVQEIEIPLDLKRVVLMGAEETKLGDKKGALKQYRKGNLHIREYADKFTVHTDKVDPRTDPMGHLIHDAQEVLIGLAGAAISGAAIGSYIYKIKKNSPYRKQQAVIGGLAASLAAGYASYKISKKIKEKMD</sequence>
<dbReference type="GeneID" id="24817264"/>
<dbReference type="EMBL" id="CP007026">
    <property type="protein sequence ID" value="AJA92999.1"/>
    <property type="molecule type" value="Genomic_DNA"/>
</dbReference>
<keyword evidence="1" id="KW-1133">Transmembrane helix</keyword>
<organism evidence="2 4">
    <name type="scientific">Candidatus Nitrosopelagicus brevis</name>
    <dbReference type="NCBI Taxonomy" id="1410606"/>
    <lineage>
        <taxon>Archaea</taxon>
        <taxon>Nitrososphaerota</taxon>
    </lineage>
</organism>
<evidence type="ECO:0000313" key="4">
    <source>
        <dbReference type="Proteomes" id="UP000030944"/>
    </source>
</evidence>
<dbReference type="EMBL" id="LXWN01000002">
    <property type="protein sequence ID" value="PTL87195.1"/>
    <property type="molecule type" value="Genomic_DNA"/>
</dbReference>
<feature type="transmembrane region" description="Helical" evidence="1">
    <location>
        <begin position="72"/>
        <end position="91"/>
    </location>
</feature>
<keyword evidence="1" id="KW-0472">Membrane</keyword>
<dbReference type="OrthoDB" id="12193at2157"/>
<reference evidence="2 4" key="1">
    <citation type="journal article" date="2015" name="Proc. Natl. Acad. Sci. U.S.A.">
        <title>Genomic and proteomic characterization of "Candidatus Nitrosopelagicus brevis": An ammonia-oxidizing archaeon from the open ocean.</title>
        <authorList>
            <person name="Santoro A.E."/>
            <person name="Dupont C.L."/>
            <person name="Richter R.A."/>
            <person name="Craig M.T."/>
            <person name="Carini P."/>
            <person name="McIlvin M.R."/>
            <person name="Yang Y."/>
            <person name="Orsi W.D."/>
            <person name="Moran D.M."/>
            <person name="Saito M.A."/>
        </authorList>
    </citation>
    <scope>NUCLEOTIDE SEQUENCE [LARGE SCALE GENOMIC DNA]</scope>
    <source>
        <strain evidence="2">CN25</strain>
        <strain evidence="4">V2</strain>
    </source>
</reference>
<gene>
    <name evidence="3" type="ORF">A7X95_04585</name>
    <name evidence="2" type="ORF">T478_1393</name>
</gene>
<dbReference type="RefSeq" id="WP_048106368.1">
    <property type="nucleotide sequence ID" value="NZ_CP007026.1"/>
</dbReference>
<accession>A0A0A7V1R1</accession>
<dbReference type="HOGENOM" id="CLU_153630_0_0_2"/>
<name>A0A0A7V1R1_9ARCH</name>
<reference evidence="3 5" key="3">
    <citation type="submission" date="2018-04" db="EMBL/GenBank/DDBJ databases">
        <title>Transcriptomics of ammonia oxidizing archaea.</title>
        <authorList>
            <person name="Carini P."/>
        </authorList>
    </citation>
    <scope>NUCLEOTIDE SEQUENCE [LARGE SCALE GENOMIC DNA]</scope>
    <source>
        <strain evidence="3 5">U25</strain>
    </source>
</reference>
<evidence type="ECO:0000256" key="1">
    <source>
        <dbReference type="SAM" id="Phobius"/>
    </source>
</evidence>
<dbReference type="AlphaFoldDB" id="A0A0A7V1R1"/>
<evidence type="ECO:0000313" key="2">
    <source>
        <dbReference type="EMBL" id="AJA92999.1"/>
    </source>
</evidence>
<evidence type="ECO:0000313" key="5">
    <source>
        <dbReference type="Proteomes" id="UP000241022"/>
    </source>
</evidence>
<keyword evidence="5" id="KW-1185">Reference proteome</keyword>
<evidence type="ECO:0000313" key="3">
    <source>
        <dbReference type="EMBL" id="PTL87195.1"/>
    </source>
</evidence>
<dbReference type="Proteomes" id="UP000030944">
    <property type="component" value="Chromosome"/>
</dbReference>
<dbReference type="KEGG" id="nbv:T478_1393"/>
<reference evidence="3" key="2">
    <citation type="submission" date="2016-05" db="EMBL/GenBank/DDBJ databases">
        <authorList>
            <person name="Lavstsen T."/>
            <person name="Jespersen J.S."/>
        </authorList>
    </citation>
    <scope>NUCLEOTIDE SEQUENCE [LARGE SCALE GENOMIC DNA]</scope>
    <source>
        <strain evidence="3">U25</strain>
    </source>
</reference>
<dbReference type="Proteomes" id="UP000241022">
    <property type="component" value="Unassembled WGS sequence"/>
</dbReference>
<keyword evidence="1" id="KW-0812">Transmembrane</keyword>
<protein>
    <submittedName>
        <fullName evidence="2">Uncharacterized protein</fullName>
    </submittedName>
</protein>
<proteinExistence type="predicted"/>